<proteinExistence type="predicted"/>
<dbReference type="AlphaFoldDB" id="A0A0A8YW26"/>
<dbReference type="EMBL" id="GBRH01271073">
    <property type="protein sequence ID" value="JAD26822.1"/>
    <property type="molecule type" value="Transcribed_RNA"/>
</dbReference>
<protein>
    <submittedName>
        <fullName evidence="1">Uncharacterized protein</fullName>
    </submittedName>
</protein>
<accession>A0A0A8YW26</accession>
<organism evidence="1">
    <name type="scientific">Arundo donax</name>
    <name type="common">Giant reed</name>
    <name type="synonym">Donax arundinaceus</name>
    <dbReference type="NCBI Taxonomy" id="35708"/>
    <lineage>
        <taxon>Eukaryota</taxon>
        <taxon>Viridiplantae</taxon>
        <taxon>Streptophyta</taxon>
        <taxon>Embryophyta</taxon>
        <taxon>Tracheophyta</taxon>
        <taxon>Spermatophyta</taxon>
        <taxon>Magnoliopsida</taxon>
        <taxon>Liliopsida</taxon>
        <taxon>Poales</taxon>
        <taxon>Poaceae</taxon>
        <taxon>PACMAD clade</taxon>
        <taxon>Arundinoideae</taxon>
        <taxon>Arundineae</taxon>
        <taxon>Arundo</taxon>
    </lineage>
</organism>
<name>A0A0A8YW26_ARUDO</name>
<reference evidence="1" key="1">
    <citation type="submission" date="2014-09" db="EMBL/GenBank/DDBJ databases">
        <authorList>
            <person name="Magalhaes I.L.F."/>
            <person name="Oliveira U."/>
            <person name="Santos F.R."/>
            <person name="Vidigal T.H.D.A."/>
            <person name="Brescovit A.D."/>
            <person name="Santos A.J."/>
        </authorList>
    </citation>
    <scope>NUCLEOTIDE SEQUENCE</scope>
    <source>
        <tissue evidence="1">Shoot tissue taken approximately 20 cm above the soil surface</tissue>
    </source>
</reference>
<sequence>MAGRQLQAPASMMRMLELGQHWIDMRQFIFLIMS</sequence>
<evidence type="ECO:0000313" key="1">
    <source>
        <dbReference type="EMBL" id="JAD26822.1"/>
    </source>
</evidence>
<reference evidence="1" key="2">
    <citation type="journal article" date="2015" name="Data Brief">
        <title>Shoot transcriptome of the giant reed, Arundo donax.</title>
        <authorList>
            <person name="Barrero R.A."/>
            <person name="Guerrero F.D."/>
            <person name="Moolhuijzen P."/>
            <person name="Goolsby J.A."/>
            <person name="Tidwell J."/>
            <person name="Bellgard S.E."/>
            <person name="Bellgard M.I."/>
        </authorList>
    </citation>
    <scope>NUCLEOTIDE SEQUENCE</scope>
    <source>
        <tissue evidence="1">Shoot tissue taken approximately 20 cm above the soil surface</tissue>
    </source>
</reference>